<evidence type="ECO:0000313" key="2">
    <source>
        <dbReference type="Proteomes" id="UP000195331"/>
    </source>
</evidence>
<protein>
    <recommendedName>
        <fullName evidence="3">DUF1508 domain-containing protein</fullName>
    </recommendedName>
</protein>
<organism evidence="1 2">
    <name type="scientific">Mycobacterium dioxanotrophicus</name>
    <dbReference type="NCBI Taxonomy" id="482462"/>
    <lineage>
        <taxon>Bacteria</taxon>
        <taxon>Bacillati</taxon>
        <taxon>Actinomycetota</taxon>
        <taxon>Actinomycetes</taxon>
        <taxon>Mycobacteriales</taxon>
        <taxon>Mycobacteriaceae</taxon>
        <taxon>Mycobacterium</taxon>
    </lineage>
</organism>
<evidence type="ECO:0000313" key="1">
    <source>
        <dbReference type="EMBL" id="ART70448.1"/>
    </source>
</evidence>
<sequence>MSAREEMSMYARLEPTGETEWNWQAIDDKGTVLVRLSGTSFAVRTPALASLVADHGFPPGSWVADGDAFLFAAD</sequence>
<reference evidence="1 2" key="1">
    <citation type="submission" date="2017-04" db="EMBL/GenBank/DDBJ databases">
        <title>Whole Genome Sequence of 1,4-Dioxane Degrading Bacterium Mycobacterium dioxanotrophicus PH-06.</title>
        <authorList>
            <person name="He Y."/>
        </authorList>
    </citation>
    <scope>NUCLEOTIDE SEQUENCE [LARGE SCALE GENOMIC DNA]</scope>
    <source>
        <strain evidence="1 2">PH-06</strain>
    </source>
</reference>
<dbReference type="OrthoDB" id="4762710at2"/>
<proteinExistence type="predicted"/>
<accession>A0A1Y0C5E0</accession>
<name>A0A1Y0C5E0_9MYCO</name>
<evidence type="ECO:0008006" key="3">
    <source>
        <dbReference type="Google" id="ProtNLM"/>
    </source>
</evidence>
<dbReference type="Proteomes" id="UP000195331">
    <property type="component" value="Chromosome"/>
</dbReference>
<gene>
    <name evidence="1" type="ORF">BTO20_19440</name>
</gene>
<dbReference type="AlphaFoldDB" id="A0A1Y0C5E0"/>
<dbReference type="KEGG" id="mdx:BTO20_19440"/>
<dbReference type="RefSeq" id="WP_087077918.1">
    <property type="nucleotide sequence ID" value="NZ_CP020809.1"/>
</dbReference>
<dbReference type="EMBL" id="CP020809">
    <property type="protein sequence ID" value="ART70448.1"/>
    <property type="molecule type" value="Genomic_DNA"/>
</dbReference>
<keyword evidence="2" id="KW-1185">Reference proteome</keyword>